<proteinExistence type="inferred from homology"/>
<evidence type="ECO:0000256" key="3">
    <source>
        <dbReference type="ARBA" id="ARBA00043970"/>
    </source>
</evidence>
<evidence type="ECO:0000256" key="1">
    <source>
        <dbReference type="ARBA" id="ARBA00004173"/>
    </source>
</evidence>
<evidence type="ECO:0000313" key="5">
    <source>
        <dbReference type="EMBL" id="CAF1173902.1"/>
    </source>
</evidence>
<keyword evidence="2" id="KW-0496">Mitochondrion</keyword>
<dbReference type="GO" id="GO:0005739">
    <property type="term" value="C:mitochondrion"/>
    <property type="evidence" value="ECO:0007669"/>
    <property type="project" value="UniProtKB-SubCell"/>
</dbReference>
<evidence type="ECO:0008006" key="8">
    <source>
        <dbReference type="Google" id="ProtNLM"/>
    </source>
</evidence>
<sequence length="91" mass="10045">MASMVSNIQKIIRHHVPLIRFKYGANQFGSVTRASTENKSDSHVSQTIGASSQPKVGQKSAALEFSQTPKKYRRRPLTQDEIDLIAVGGFT</sequence>
<organism evidence="6 7">
    <name type="scientific">Rotaria sordida</name>
    <dbReference type="NCBI Taxonomy" id="392033"/>
    <lineage>
        <taxon>Eukaryota</taxon>
        <taxon>Metazoa</taxon>
        <taxon>Spiralia</taxon>
        <taxon>Gnathifera</taxon>
        <taxon>Rotifera</taxon>
        <taxon>Eurotatoria</taxon>
        <taxon>Bdelloidea</taxon>
        <taxon>Philodinida</taxon>
        <taxon>Philodinidae</taxon>
        <taxon>Rotaria</taxon>
    </lineage>
</organism>
<protein>
    <recommendedName>
        <fullName evidence="8">Mitochondrial ribosomal protein S36</fullName>
    </recommendedName>
</protein>
<accession>A0A815NJN1</accession>
<evidence type="ECO:0000313" key="6">
    <source>
        <dbReference type="EMBL" id="CAF1430495.1"/>
    </source>
</evidence>
<dbReference type="Proteomes" id="UP000663870">
    <property type="component" value="Unassembled WGS sequence"/>
</dbReference>
<evidence type="ECO:0000256" key="2">
    <source>
        <dbReference type="ARBA" id="ARBA00023128"/>
    </source>
</evidence>
<comment type="subcellular location">
    <subcellularLocation>
        <location evidence="1">Mitochondrion</location>
    </subcellularLocation>
</comment>
<dbReference type="EMBL" id="CAJNOL010001866">
    <property type="protein sequence ID" value="CAF1430495.1"/>
    <property type="molecule type" value="Genomic_DNA"/>
</dbReference>
<gene>
    <name evidence="6" type="ORF">JXQ802_LOCUS36405</name>
    <name evidence="5" type="ORF">PYM288_LOCUS23423</name>
</gene>
<comment type="caution">
    <text evidence="6">The sequence shown here is derived from an EMBL/GenBank/DDBJ whole genome shotgun (WGS) entry which is preliminary data.</text>
</comment>
<dbReference type="Pfam" id="PF10937">
    <property type="entry name" value="Kgd4-YMR31"/>
    <property type="match status" value="1"/>
</dbReference>
<dbReference type="InterPro" id="IPR020373">
    <property type="entry name" value="Kgd4/YMR-31"/>
</dbReference>
<dbReference type="GO" id="GO:0006103">
    <property type="term" value="P:2-oxoglutarate metabolic process"/>
    <property type="evidence" value="ECO:0007669"/>
    <property type="project" value="InterPro"/>
</dbReference>
<name>A0A815NJN1_9BILA</name>
<evidence type="ECO:0000256" key="4">
    <source>
        <dbReference type="SAM" id="MobiDB-lite"/>
    </source>
</evidence>
<evidence type="ECO:0000313" key="7">
    <source>
        <dbReference type="Proteomes" id="UP000663870"/>
    </source>
</evidence>
<dbReference type="AlphaFoldDB" id="A0A815NJN1"/>
<feature type="compositionally biased region" description="Polar residues" evidence="4">
    <location>
        <begin position="43"/>
        <end position="55"/>
    </location>
</feature>
<comment type="similarity">
    <text evidence="3">Belongs to the alpha-ketoglutarate dehydrogenase component 4 family.</text>
</comment>
<dbReference type="Proteomes" id="UP000663854">
    <property type="component" value="Unassembled WGS sequence"/>
</dbReference>
<dbReference type="EMBL" id="CAJNOH010001085">
    <property type="protein sequence ID" value="CAF1173902.1"/>
    <property type="molecule type" value="Genomic_DNA"/>
</dbReference>
<feature type="region of interest" description="Disordered" evidence="4">
    <location>
        <begin position="34"/>
        <end position="72"/>
    </location>
</feature>
<keyword evidence="7" id="KW-1185">Reference proteome</keyword>
<reference evidence="6" key="1">
    <citation type="submission" date="2021-02" db="EMBL/GenBank/DDBJ databases">
        <authorList>
            <person name="Nowell W R."/>
        </authorList>
    </citation>
    <scope>NUCLEOTIDE SEQUENCE</scope>
</reference>